<dbReference type="InterPro" id="IPR004467">
    <property type="entry name" value="Or_phspho_trans_dom"/>
</dbReference>
<dbReference type="GO" id="GO:0004588">
    <property type="term" value="F:orotate phosphoribosyltransferase activity"/>
    <property type="evidence" value="ECO:0007669"/>
    <property type="project" value="UniProtKB-UniRule"/>
</dbReference>
<dbReference type="GO" id="GO:0005737">
    <property type="term" value="C:cytoplasm"/>
    <property type="evidence" value="ECO:0007669"/>
    <property type="project" value="TreeGrafter"/>
</dbReference>
<keyword evidence="6 9" id="KW-0328">Glycosyltransferase</keyword>
<evidence type="ECO:0000256" key="6">
    <source>
        <dbReference type="ARBA" id="ARBA00022676"/>
    </source>
</evidence>
<evidence type="ECO:0000256" key="4">
    <source>
        <dbReference type="ARBA" id="ARBA00011738"/>
    </source>
</evidence>
<organism evidence="11 12">
    <name type="scientific">Candidatus Bilamarchaeum dharawalense</name>
    <dbReference type="NCBI Taxonomy" id="2885759"/>
    <lineage>
        <taxon>Archaea</taxon>
        <taxon>Candidatus Micrarchaeota</taxon>
        <taxon>Candidatus Micrarchaeia</taxon>
        <taxon>Candidatus Anstonellales</taxon>
        <taxon>Candidatus Bilamarchaeaceae</taxon>
        <taxon>Candidatus Bilamarchaeum</taxon>
    </lineage>
</organism>
<comment type="subunit">
    <text evidence="4 9">Homodimer.</text>
</comment>
<feature type="binding site" evidence="9">
    <location>
        <position position="101"/>
    </location>
    <ligand>
        <name>5-phospho-alpha-D-ribose 1-diphosphate</name>
        <dbReference type="ChEBI" id="CHEBI:58017"/>
        <note>ligand shared between dimeric partners</note>
    </ligand>
</feature>
<dbReference type="GO" id="GO:0000287">
    <property type="term" value="F:magnesium ion binding"/>
    <property type="evidence" value="ECO:0007669"/>
    <property type="project" value="UniProtKB-UniRule"/>
</dbReference>
<comment type="caution">
    <text evidence="11">The sequence shown here is derived from an EMBL/GenBank/DDBJ whole genome shotgun (WGS) entry which is preliminary data.</text>
</comment>
<feature type="binding site" evidence="9">
    <location>
        <position position="131"/>
    </location>
    <ligand>
        <name>orotate</name>
        <dbReference type="ChEBI" id="CHEBI:30839"/>
    </ligand>
</feature>
<feature type="binding site" evidence="9">
    <location>
        <position position="103"/>
    </location>
    <ligand>
        <name>5-phospho-alpha-D-ribose 1-diphosphate</name>
        <dbReference type="ChEBI" id="CHEBI:58017"/>
        <note>ligand shared between dimeric partners</note>
    </ligand>
</feature>
<comment type="pathway">
    <text evidence="2 9">Pyrimidine metabolism; UMP biosynthesis via de novo pathway; UMP from orotate: step 1/2.</text>
</comment>
<dbReference type="PANTHER" id="PTHR46683">
    <property type="entry name" value="OROTATE PHOSPHORIBOSYLTRANSFERASE 1-RELATED"/>
    <property type="match status" value="1"/>
</dbReference>
<dbReference type="Pfam" id="PF00156">
    <property type="entry name" value="Pribosyltran"/>
    <property type="match status" value="1"/>
</dbReference>
<dbReference type="SUPFAM" id="SSF53271">
    <property type="entry name" value="PRTase-like"/>
    <property type="match status" value="1"/>
</dbReference>
<dbReference type="InterPro" id="IPR023031">
    <property type="entry name" value="OPRT"/>
</dbReference>
<dbReference type="CDD" id="cd06223">
    <property type="entry name" value="PRTases_typeI"/>
    <property type="match status" value="1"/>
</dbReference>
<dbReference type="GO" id="GO:0044205">
    <property type="term" value="P:'de novo' UMP biosynthetic process"/>
    <property type="evidence" value="ECO:0007669"/>
    <property type="project" value="UniProtKB-UniRule"/>
</dbReference>
<feature type="binding site" evidence="9">
    <location>
        <position position="160"/>
    </location>
    <ligand>
        <name>orotate</name>
        <dbReference type="ChEBI" id="CHEBI:30839"/>
    </ligand>
</feature>
<feature type="binding site" description="in other chain" evidence="9">
    <location>
        <begin position="127"/>
        <end position="135"/>
    </location>
    <ligand>
        <name>5-phospho-alpha-D-ribose 1-diphosphate</name>
        <dbReference type="ChEBI" id="CHEBI:58017"/>
        <note>ligand shared between dimeric partners</note>
    </ligand>
</feature>
<dbReference type="NCBIfam" id="TIGR00336">
    <property type="entry name" value="pyrE"/>
    <property type="match status" value="1"/>
</dbReference>
<evidence type="ECO:0000256" key="7">
    <source>
        <dbReference type="ARBA" id="ARBA00022679"/>
    </source>
</evidence>
<evidence type="ECO:0000313" key="11">
    <source>
        <dbReference type="EMBL" id="VVC04248.1"/>
    </source>
</evidence>
<keyword evidence="7 9" id="KW-0808">Transferase</keyword>
<reference evidence="11 12" key="1">
    <citation type="submission" date="2019-08" db="EMBL/GenBank/DDBJ databases">
        <authorList>
            <person name="Vazquez-Campos X."/>
        </authorList>
    </citation>
    <scope>NUCLEOTIDE SEQUENCE [LARGE SCALE GENOMIC DNA]</scope>
    <source>
        <strain evidence="11">LFW-283_2</strain>
    </source>
</reference>
<dbReference type="PANTHER" id="PTHR46683:SF1">
    <property type="entry name" value="OROTATE PHOSPHORIBOSYLTRANSFERASE 1-RELATED"/>
    <property type="match status" value="1"/>
</dbReference>
<evidence type="ECO:0000256" key="8">
    <source>
        <dbReference type="ARBA" id="ARBA00022975"/>
    </source>
</evidence>
<comment type="similarity">
    <text evidence="3 9">Belongs to the purine/pyrimidine phosphoribosyltransferase family. PyrE subfamily.</text>
</comment>
<dbReference type="EMBL" id="CABMJJ010000009">
    <property type="protein sequence ID" value="VVC04248.1"/>
    <property type="molecule type" value="Genomic_DNA"/>
</dbReference>
<sequence>MVNTSFIEFLARNNAIRFGEFVLKSGRSSPYFIDMGVLNSGSVTSDLGKFYATKIGEAFKGDFDVVFGPAYKAIPLAITTTLALNGAGVNKKWLFDRKEKKVHGADANSVFVGSQNLDRGQRVVIVDDVMTTGGTKFEAIEKLEKTLSAEVVGIVIAVDRMEIGRKESALAEFTEDTGVPVHAIENISNIFNHLKGKTIDGKVYVTDKLFEKYQGYMKQYGAQQKF</sequence>
<comment type="function">
    <text evidence="1 9">Catalyzes the transfer of a ribosyl phosphate group from 5-phosphoribose 1-diphosphate to orotate, leading to the formation of orotidine monophosphate (OMP).</text>
</comment>
<evidence type="ECO:0000259" key="10">
    <source>
        <dbReference type="Pfam" id="PF00156"/>
    </source>
</evidence>
<comment type="catalytic activity">
    <reaction evidence="9">
        <text>orotidine 5'-phosphate + diphosphate = orotate + 5-phospho-alpha-D-ribose 1-diphosphate</text>
        <dbReference type="Rhea" id="RHEA:10380"/>
        <dbReference type="ChEBI" id="CHEBI:30839"/>
        <dbReference type="ChEBI" id="CHEBI:33019"/>
        <dbReference type="ChEBI" id="CHEBI:57538"/>
        <dbReference type="ChEBI" id="CHEBI:58017"/>
        <dbReference type="EC" id="2.4.2.10"/>
    </reaction>
</comment>
<feature type="binding site" description="in other chain" evidence="9">
    <location>
        <position position="98"/>
    </location>
    <ligand>
        <name>5-phospho-alpha-D-ribose 1-diphosphate</name>
        <dbReference type="ChEBI" id="CHEBI:58017"/>
        <note>ligand shared between dimeric partners</note>
    </ligand>
</feature>
<dbReference type="UniPathway" id="UPA00070">
    <property type="reaction ID" value="UER00119"/>
</dbReference>
<dbReference type="AlphaFoldDB" id="A0A5E4LT25"/>
<dbReference type="GO" id="GO:0006207">
    <property type="term" value="P:'de novo' pyrimidine nucleobase biosynthetic process"/>
    <property type="evidence" value="ECO:0007669"/>
    <property type="project" value="TreeGrafter"/>
</dbReference>
<evidence type="ECO:0000313" key="12">
    <source>
        <dbReference type="Proteomes" id="UP000789941"/>
    </source>
</evidence>
<dbReference type="GO" id="GO:0046132">
    <property type="term" value="P:pyrimidine ribonucleoside biosynthetic process"/>
    <property type="evidence" value="ECO:0007669"/>
    <property type="project" value="TreeGrafter"/>
</dbReference>
<evidence type="ECO:0000256" key="5">
    <source>
        <dbReference type="ARBA" id="ARBA00011971"/>
    </source>
</evidence>
<dbReference type="HAMAP" id="MF_01208">
    <property type="entry name" value="PyrE"/>
    <property type="match status" value="1"/>
</dbReference>
<name>A0A5E4LT25_9ARCH</name>
<keyword evidence="9" id="KW-0460">Magnesium</keyword>
<dbReference type="EC" id="2.4.2.10" evidence="5 9"/>
<evidence type="ECO:0000256" key="3">
    <source>
        <dbReference type="ARBA" id="ARBA00006340"/>
    </source>
</evidence>
<accession>A0A5E4LT25</accession>
<dbReference type="Gene3D" id="3.40.50.2020">
    <property type="match status" value="1"/>
</dbReference>
<gene>
    <name evidence="9 11" type="primary">pyrE</name>
    <name evidence="11" type="ORF">LFW2832_00836</name>
</gene>
<evidence type="ECO:0000256" key="2">
    <source>
        <dbReference type="ARBA" id="ARBA00004889"/>
    </source>
</evidence>
<evidence type="ECO:0000256" key="9">
    <source>
        <dbReference type="HAMAP-Rule" id="MF_01208"/>
    </source>
</evidence>
<dbReference type="Proteomes" id="UP000789941">
    <property type="component" value="Unassembled WGS sequence"/>
</dbReference>
<feature type="domain" description="Phosphoribosyltransferase" evidence="10">
    <location>
        <begin position="50"/>
        <end position="168"/>
    </location>
</feature>
<keyword evidence="8 9" id="KW-0665">Pyrimidine biosynthesis</keyword>
<dbReference type="InterPro" id="IPR029057">
    <property type="entry name" value="PRTase-like"/>
</dbReference>
<feature type="binding site" evidence="9">
    <location>
        <position position="97"/>
    </location>
    <ligand>
        <name>5-phospho-alpha-D-ribose 1-diphosphate</name>
        <dbReference type="ChEBI" id="CHEBI:58017"/>
        <note>ligand shared between dimeric partners</note>
    </ligand>
</feature>
<protein>
    <recommendedName>
        <fullName evidence="5 9">Orotate phosphoribosyltransferase</fullName>
        <shortName evidence="9">OPRT</shortName>
        <shortName evidence="9">OPRTase</shortName>
        <ecNumber evidence="5 9">2.4.2.10</ecNumber>
    </recommendedName>
</protein>
<proteinExistence type="inferred from homology"/>
<comment type="cofactor">
    <cofactor evidence="9">
        <name>Mg(2+)</name>
        <dbReference type="ChEBI" id="CHEBI:18420"/>
    </cofactor>
</comment>
<dbReference type="InterPro" id="IPR000836">
    <property type="entry name" value="PRTase_dom"/>
</dbReference>
<evidence type="ECO:0000256" key="1">
    <source>
        <dbReference type="ARBA" id="ARBA00003769"/>
    </source>
</evidence>